<dbReference type="OrthoDB" id="1522765at2"/>
<organism evidence="2 3">
    <name type="scientific">Formosa maritima</name>
    <dbReference type="NCBI Taxonomy" id="2592046"/>
    <lineage>
        <taxon>Bacteria</taxon>
        <taxon>Pseudomonadati</taxon>
        <taxon>Bacteroidota</taxon>
        <taxon>Flavobacteriia</taxon>
        <taxon>Flavobacteriales</taxon>
        <taxon>Flavobacteriaceae</taxon>
        <taxon>Formosa</taxon>
    </lineage>
</organism>
<protein>
    <submittedName>
        <fullName evidence="2">Beta-lactamase family protein</fullName>
    </submittedName>
</protein>
<reference evidence="2 3" key="1">
    <citation type="submission" date="2019-08" db="EMBL/GenBank/DDBJ databases">
        <title>Formosa sediminis sp. nov., isolated from marine sediment.</title>
        <authorList>
            <person name="Cao W.R."/>
        </authorList>
    </citation>
    <scope>NUCLEOTIDE SEQUENCE [LARGE SCALE GENOMIC DNA]</scope>
    <source>
        <strain evidence="2 3">1494</strain>
    </source>
</reference>
<dbReference type="AlphaFoldDB" id="A0A5D0G3A8"/>
<dbReference type="Gene3D" id="3.40.710.10">
    <property type="entry name" value="DD-peptidase/beta-lactamase superfamily"/>
    <property type="match status" value="1"/>
</dbReference>
<evidence type="ECO:0000259" key="1">
    <source>
        <dbReference type="Pfam" id="PF00144"/>
    </source>
</evidence>
<dbReference type="PANTHER" id="PTHR46825:SF9">
    <property type="entry name" value="BETA-LACTAMASE-RELATED DOMAIN-CONTAINING PROTEIN"/>
    <property type="match status" value="1"/>
</dbReference>
<accession>A0A5D0G3A8</accession>
<dbReference type="EMBL" id="VSFC01000052">
    <property type="protein sequence ID" value="TYA53318.1"/>
    <property type="molecule type" value="Genomic_DNA"/>
</dbReference>
<proteinExistence type="predicted"/>
<dbReference type="InterPro" id="IPR050491">
    <property type="entry name" value="AmpC-like"/>
</dbReference>
<dbReference type="Pfam" id="PF00144">
    <property type="entry name" value="Beta-lactamase"/>
    <property type="match status" value="1"/>
</dbReference>
<dbReference type="InterPro" id="IPR001466">
    <property type="entry name" value="Beta-lactam-related"/>
</dbReference>
<gene>
    <name evidence="2" type="ORF">FVF61_11775</name>
</gene>
<comment type="caution">
    <text evidence="2">The sequence shown here is derived from an EMBL/GenBank/DDBJ whole genome shotgun (WGS) entry which is preliminary data.</text>
</comment>
<feature type="domain" description="Beta-lactamase-related" evidence="1">
    <location>
        <begin position="41"/>
        <end position="344"/>
    </location>
</feature>
<dbReference type="InterPro" id="IPR012338">
    <property type="entry name" value="Beta-lactam/transpept-like"/>
</dbReference>
<dbReference type="RefSeq" id="WP_148456631.1">
    <property type="nucleotide sequence ID" value="NZ_VSFC01000052.1"/>
</dbReference>
<evidence type="ECO:0000313" key="2">
    <source>
        <dbReference type="EMBL" id="TYA53318.1"/>
    </source>
</evidence>
<dbReference type="Proteomes" id="UP000324550">
    <property type="component" value="Unassembled WGS sequence"/>
</dbReference>
<name>A0A5D0G3A8_9FLAO</name>
<dbReference type="SUPFAM" id="SSF56601">
    <property type="entry name" value="beta-lactamase/transpeptidase-like"/>
    <property type="match status" value="1"/>
</dbReference>
<dbReference type="PANTHER" id="PTHR46825">
    <property type="entry name" value="D-ALANYL-D-ALANINE-CARBOXYPEPTIDASE/ENDOPEPTIDASE AMPH"/>
    <property type="match status" value="1"/>
</dbReference>
<evidence type="ECO:0000313" key="3">
    <source>
        <dbReference type="Proteomes" id="UP000324550"/>
    </source>
</evidence>
<sequence>MKQVYLFILIIIGLIYSPSIQGQVIDLNHIESKIDALVPSSVKDNTPGLVVGIVQNGNLIFSKGYGLANLSYKIPNDSKMVYNIGSVSKQFLGYAFAMLQVEGKIKLDDPVNKYLEDWPEFDQPVTIRHLLSHTSGYREAYTMSSLAGRNIGVDRLSQEECLEVVRKQPQLEFEPGSTYTYNSTAWVILAEVFEKAAGMSAAKWVTLNILKPLEMNDTQIETHVGEVIINAAESYSSNQSSGYTNEKSNRAIFGAADVYTSVQDITKWINNYSKTKLGGDAVNKLFLEPFVFNNGINSGYALGIEIGTYRGLKTYSHNGGHEAFITQLMYFPDQYTGIFTVSNFGRNGVISINKIADVLLEEFMIDNDFEYEGIPIKKEALEQLSGLYVVSTLNKTINLTIVEDTLSINSRRKLIPTEPTIFRINGSDDQVLIEKLSNGKIQLTSIRTNSKEVFERVESWSPKAEELVSFKGDYWSSELETVYNIHVVNNQLIVKHRWNEDITLKPISKDFFGTDYGLYIKFNRNEKGEIIALSIYSGRTLNVIFEKK</sequence>
<keyword evidence="3" id="KW-1185">Reference proteome</keyword>